<feature type="compositionally biased region" description="Pro residues" evidence="1">
    <location>
        <begin position="1063"/>
        <end position="1074"/>
    </location>
</feature>
<dbReference type="GeneID" id="89930388"/>
<proteinExistence type="predicted"/>
<protein>
    <submittedName>
        <fullName evidence="2">Uncharacterized protein</fullName>
    </submittedName>
</protein>
<dbReference type="EMBL" id="JAVRRT010000016">
    <property type="protein sequence ID" value="KAK5165527.1"/>
    <property type="molecule type" value="Genomic_DNA"/>
</dbReference>
<organism evidence="2 3">
    <name type="scientific">Saxophila tyrrhenica</name>
    <dbReference type="NCBI Taxonomy" id="1690608"/>
    <lineage>
        <taxon>Eukaryota</taxon>
        <taxon>Fungi</taxon>
        <taxon>Dikarya</taxon>
        <taxon>Ascomycota</taxon>
        <taxon>Pezizomycotina</taxon>
        <taxon>Dothideomycetes</taxon>
        <taxon>Dothideomycetidae</taxon>
        <taxon>Mycosphaerellales</taxon>
        <taxon>Extremaceae</taxon>
        <taxon>Saxophila</taxon>
    </lineage>
</organism>
<gene>
    <name evidence="2" type="ORF">LTR77_009056</name>
</gene>
<feature type="compositionally biased region" description="Polar residues" evidence="1">
    <location>
        <begin position="1076"/>
        <end position="1094"/>
    </location>
</feature>
<feature type="compositionally biased region" description="Polar residues" evidence="1">
    <location>
        <begin position="61"/>
        <end position="70"/>
    </location>
</feature>
<comment type="caution">
    <text evidence="2">The sequence shown here is derived from an EMBL/GenBank/DDBJ whole genome shotgun (WGS) entry which is preliminary data.</text>
</comment>
<feature type="compositionally biased region" description="Basic and acidic residues" evidence="1">
    <location>
        <begin position="543"/>
        <end position="552"/>
    </location>
</feature>
<feature type="region of interest" description="Disordered" evidence="1">
    <location>
        <begin position="1045"/>
        <end position="1158"/>
    </location>
</feature>
<feature type="compositionally biased region" description="Polar residues" evidence="1">
    <location>
        <begin position="939"/>
        <end position="957"/>
    </location>
</feature>
<feature type="region of interest" description="Disordered" evidence="1">
    <location>
        <begin position="534"/>
        <end position="594"/>
    </location>
</feature>
<feature type="compositionally biased region" description="Polar residues" evidence="1">
    <location>
        <begin position="676"/>
        <end position="693"/>
    </location>
</feature>
<feature type="compositionally biased region" description="Low complexity" evidence="1">
    <location>
        <begin position="821"/>
        <end position="832"/>
    </location>
</feature>
<dbReference type="AlphaFoldDB" id="A0AAV9P3K2"/>
<evidence type="ECO:0000256" key="1">
    <source>
        <dbReference type="SAM" id="MobiDB-lite"/>
    </source>
</evidence>
<evidence type="ECO:0000313" key="2">
    <source>
        <dbReference type="EMBL" id="KAK5165527.1"/>
    </source>
</evidence>
<feature type="compositionally biased region" description="Basic and acidic residues" evidence="1">
    <location>
        <begin position="1101"/>
        <end position="1111"/>
    </location>
</feature>
<feature type="compositionally biased region" description="Polar residues" evidence="1">
    <location>
        <begin position="918"/>
        <end position="930"/>
    </location>
</feature>
<feature type="compositionally biased region" description="Basic and acidic residues" evidence="1">
    <location>
        <begin position="72"/>
        <end position="84"/>
    </location>
</feature>
<keyword evidence="3" id="KW-1185">Reference proteome</keyword>
<evidence type="ECO:0000313" key="3">
    <source>
        <dbReference type="Proteomes" id="UP001337655"/>
    </source>
</evidence>
<feature type="region of interest" description="Disordered" evidence="1">
    <location>
        <begin position="615"/>
        <end position="694"/>
    </location>
</feature>
<feature type="region of interest" description="Disordered" evidence="1">
    <location>
        <begin position="899"/>
        <end position="978"/>
    </location>
</feature>
<feature type="region of interest" description="Disordered" evidence="1">
    <location>
        <begin position="472"/>
        <end position="504"/>
    </location>
</feature>
<feature type="region of interest" description="Disordered" evidence="1">
    <location>
        <begin position="247"/>
        <end position="279"/>
    </location>
</feature>
<feature type="region of interest" description="Disordered" evidence="1">
    <location>
        <begin position="801"/>
        <end position="839"/>
    </location>
</feature>
<feature type="compositionally biased region" description="Low complexity" evidence="1">
    <location>
        <begin position="958"/>
        <end position="975"/>
    </location>
</feature>
<sequence>MCKTLSPSFEVHQRWIEDIISTPESPPDHVSPHSNSLTEVESPSEHVLRGSKSWAARSYRSRTSGTSLRVPSNKENRSTIDENSRQSSGNHIPLSAPALPILGEIAPNGQLLRPTGPWKFGRSPTPSLKKKKAEAIVKAHGSPQHIRVTAGGRIVPSEQSPLCHPRYGYSAIKANGGLVKFAPNHPMGKAQWTQATQNGFVAQDVNGRLCQIVNGTILPLNEIDGALRLFLPAPNLNISSHGSSFGPLAPERVGSTGHQQRAASISKPAASASADPPLPAQTNALELEYSKLEHELKELDKTEALHGRTMTKTAKDALVGKRRELVSTMDNIRKAIKSIKSAQQAEAPLSPRVMHNQQQSISSPPNRLPAFLQQRPPQPNEASAPHFPANFNQFFGMPQPQLPGNHFGGQATTPSDAPFNPAYAMPPLFVPPPAFDGSMAPAYPAFPEPPVGGDITAAQRVQAYGAATKVDEASTAGQLPQNDGARSVADLKKVASPRQSRAVDIKAPVPKPATAFKSNLNPMSPAYKPGAGFLKAAANGDRPAPKSVKDRAPTPLSPLHQLRPSSTAIKASLASEDTSSPTKKSPHLHSSSVSSFETVDFFPRDTKEYSTRKYAYLDQSEDKENTAPPQSSTEASAAVPPTTPLSDLANGASSKVAPASGFKAPAPPPGTPVTVNLSTAKAQRSIQHTASSTDSRHFDFAILPDRLAHNVSPKSKRQNFVFVEEHPSEFTDQTSSSSPEKLHQCREELCATASPVGQIDFTEASRDWIEGYREGLARRPVGSDRQEDYLDGYCAGLLKSKHANLGPSTGSPTKPPPRRPSPGIAPSRSSSRLQLDRHEAVTARPPFEKALQSMDTLKEAVFAPNNENAILTPSAEGPSANELTFNLGTWAKDKEQAGAFEGRPTNNGAPPSGFPFPSRTSSVMQRQTNSSDRELAATQRITSMGSVVNKPPQSSTPTATTVGSAGSNSSNAGENRVSSMTSIDSNLYRQWPGCRVFSPHLEWKSASSIAQAAGLATGHMTNAESEDTGKAIEPQRIVSFTSEKMTHHSRFQEGSLDGITNPPNSPQPISPPMSPTLSAINSPGKTSKRSSPAKGTSPAKVKFEHIAEKVGIKVTTGGKKEDGSSPSSPNGKRNWRNVWRGGSRKDSSQDEGSVAQAN</sequence>
<feature type="compositionally biased region" description="Low complexity" evidence="1">
    <location>
        <begin position="262"/>
        <end position="275"/>
    </location>
</feature>
<name>A0AAV9P3K2_9PEZI</name>
<dbReference type="RefSeq" id="XP_064655611.1">
    <property type="nucleotide sequence ID" value="XM_064806285.1"/>
</dbReference>
<feature type="region of interest" description="Disordered" evidence="1">
    <location>
        <begin position="21"/>
        <end position="95"/>
    </location>
</feature>
<feature type="compositionally biased region" description="Polar residues" evidence="1">
    <location>
        <begin position="563"/>
        <end position="583"/>
    </location>
</feature>
<dbReference type="Proteomes" id="UP001337655">
    <property type="component" value="Unassembled WGS sequence"/>
</dbReference>
<reference evidence="2 3" key="1">
    <citation type="submission" date="2023-08" db="EMBL/GenBank/DDBJ databases">
        <title>Black Yeasts Isolated from many extreme environments.</title>
        <authorList>
            <person name="Coleine C."/>
            <person name="Stajich J.E."/>
            <person name="Selbmann L."/>
        </authorList>
    </citation>
    <scope>NUCLEOTIDE SEQUENCE [LARGE SCALE GENOMIC DNA]</scope>
    <source>
        <strain evidence="2 3">CCFEE 5935</strain>
    </source>
</reference>
<accession>A0AAV9P3K2</accession>
<feature type="compositionally biased region" description="Polar residues" evidence="1">
    <location>
        <begin position="32"/>
        <end position="41"/>
    </location>
</feature>